<gene>
    <name evidence="4" type="ORF">BE18_34430</name>
</gene>
<accession>A0A150S353</accession>
<dbReference type="InterPro" id="IPR015797">
    <property type="entry name" value="NUDIX_hydrolase-like_dom_sf"/>
</dbReference>
<proteinExistence type="inferred from homology"/>
<dbReference type="Pfam" id="PF00293">
    <property type="entry name" value="NUDIX"/>
    <property type="match status" value="1"/>
</dbReference>
<dbReference type="Proteomes" id="UP000075515">
    <property type="component" value="Unassembled WGS sequence"/>
</dbReference>
<dbReference type="GO" id="GO:0044715">
    <property type="term" value="F:8-oxo-dGDP phosphatase activity"/>
    <property type="evidence" value="ECO:0007669"/>
    <property type="project" value="TreeGrafter"/>
</dbReference>
<dbReference type="InterPro" id="IPR020084">
    <property type="entry name" value="NUDIX_hydrolase_CS"/>
</dbReference>
<reference evidence="4 5" key="1">
    <citation type="submission" date="2014-02" db="EMBL/GenBank/DDBJ databases">
        <title>The small core and large imbalanced accessory genome model reveals a collaborative survival strategy of Sorangium cellulosum strains in nature.</title>
        <authorList>
            <person name="Han K."/>
            <person name="Peng R."/>
            <person name="Blom J."/>
            <person name="Li Y.-Z."/>
        </authorList>
    </citation>
    <scope>NUCLEOTIDE SEQUENCE [LARGE SCALE GENOMIC DNA]</scope>
    <source>
        <strain evidence="4 5">So0149</strain>
    </source>
</reference>
<evidence type="ECO:0000256" key="1">
    <source>
        <dbReference type="ARBA" id="ARBA00022801"/>
    </source>
</evidence>
<organism evidence="4 5">
    <name type="scientific">Sorangium cellulosum</name>
    <name type="common">Polyangium cellulosum</name>
    <dbReference type="NCBI Taxonomy" id="56"/>
    <lineage>
        <taxon>Bacteria</taxon>
        <taxon>Pseudomonadati</taxon>
        <taxon>Myxococcota</taxon>
        <taxon>Polyangia</taxon>
        <taxon>Polyangiales</taxon>
        <taxon>Polyangiaceae</taxon>
        <taxon>Sorangium</taxon>
    </lineage>
</organism>
<keyword evidence="1 2" id="KW-0378">Hydrolase</keyword>
<evidence type="ECO:0000313" key="5">
    <source>
        <dbReference type="Proteomes" id="UP000075515"/>
    </source>
</evidence>
<dbReference type="PROSITE" id="PS00893">
    <property type="entry name" value="NUDIX_BOX"/>
    <property type="match status" value="1"/>
</dbReference>
<dbReference type="AlphaFoldDB" id="A0A150S353"/>
<dbReference type="PRINTS" id="PR00502">
    <property type="entry name" value="NUDIXFAMILY"/>
</dbReference>
<dbReference type="PANTHER" id="PTHR22769:SF56">
    <property type="entry name" value="8-OXO-DGDP PHOSPHATASE NUDT18"/>
    <property type="match status" value="1"/>
</dbReference>
<protein>
    <submittedName>
        <fullName evidence="4">NUDIX hydrolase</fullName>
    </submittedName>
</protein>
<dbReference type="SUPFAM" id="SSF55811">
    <property type="entry name" value="Nudix"/>
    <property type="match status" value="1"/>
</dbReference>
<evidence type="ECO:0000313" key="4">
    <source>
        <dbReference type="EMBL" id="KYF91931.1"/>
    </source>
</evidence>
<evidence type="ECO:0000256" key="2">
    <source>
        <dbReference type="RuleBase" id="RU003476"/>
    </source>
</evidence>
<feature type="domain" description="Nudix hydrolase" evidence="3">
    <location>
        <begin position="6"/>
        <end position="133"/>
    </location>
</feature>
<dbReference type="PANTHER" id="PTHR22769">
    <property type="entry name" value="MUTT/NUDIX HYDROLASE"/>
    <property type="match status" value="1"/>
</dbReference>
<name>A0A150S353_SORCE</name>
<dbReference type="GO" id="GO:0044716">
    <property type="term" value="F:8-oxo-GDP phosphatase activity"/>
    <property type="evidence" value="ECO:0007669"/>
    <property type="project" value="TreeGrafter"/>
</dbReference>
<evidence type="ECO:0000259" key="3">
    <source>
        <dbReference type="PROSITE" id="PS51462"/>
    </source>
</evidence>
<comment type="similarity">
    <text evidence="2">Belongs to the Nudix hydrolase family.</text>
</comment>
<dbReference type="PROSITE" id="PS51462">
    <property type="entry name" value="NUDIX"/>
    <property type="match status" value="1"/>
</dbReference>
<sequence>MSRTPIPTWCFAVVLVRLQQRFLLVHERKHGQLWYLPAGRVEPGETFAEAARREALEETGVPVELEGILRVEHSPSRYESRFRVIFLARPADGTPPKRQPDEHSLEARWVTLKELRALPLRGPDAESYCADVLAGAQVFPLSLLGAEGEPLLVSGR</sequence>
<dbReference type="InterPro" id="IPR020476">
    <property type="entry name" value="Nudix_hydrolase"/>
</dbReference>
<dbReference type="InterPro" id="IPR000086">
    <property type="entry name" value="NUDIX_hydrolase_dom"/>
</dbReference>
<comment type="caution">
    <text evidence="4">The sequence shown here is derived from an EMBL/GenBank/DDBJ whole genome shotgun (WGS) entry which is preliminary data.</text>
</comment>
<dbReference type="EMBL" id="JEMC01001984">
    <property type="protein sequence ID" value="KYF91931.1"/>
    <property type="molecule type" value="Genomic_DNA"/>
</dbReference>
<dbReference type="Gene3D" id="3.90.79.10">
    <property type="entry name" value="Nucleoside Triphosphate Pyrophosphohydrolase"/>
    <property type="match status" value="1"/>
</dbReference>